<keyword evidence="2 7" id="KW-0349">Heme</keyword>
<keyword evidence="6 7" id="KW-0503">Monooxygenase</keyword>
<evidence type="ECO:0000256" key="5">
    <source>
        <dbReference type="ARBA" id="ARBA00023004"/>
    </source>
</evidence>
<dbReference type="PRINTS" id="PR00385">
    <property type="entry name" value="P450"/>
</dbReference>
<evidence type="ECO:0000256" key="6">
    <source>
        <dbReference type="ARBA" id="ARBA00023033"/>
    </source>
</evidence>
<dbReference type="FunFam" id="1.10.630.10:FF:000018">
    <property type="entry name" value="Cytochrome P450 monooxygenase"/>
    <property type="match status" value="1"/>
</dbReference>
<evidence type="ECO:0000256" key="7">
    <source>
        <dbReference type="RuleBase" id="RU000461"/>
    </source>
</evidence>
<dbReference type="PANTHER" id="PTHR46696:SF1">
    <property type="entry name" value="CYTOCHROME P450 YJIB-RELATED"/>
    <property type="match status" value="1"/>
</dbReference>
<protein>
    <submittedName>
        <fullName evidence="8">Cytochrome</fullName>
    </submittedName>
</protein>
<dbReference type="GO" id="GO:0020037">
    <property type="term" value="F:heme binding"/>
    <property type="evidence" value="ECO:0007669"/>
    <property type="project" value="InterPro"/>
</dbReference>
<dbReference type="InterPro" id="IPR001128">
    <property type="entry name" value="Cyt_P450"/>
</dbReference>
<organism evidence="8 9">
    <name type="scientific">Streptomyces lydicus</name>
    <dbReference type="NCBI Taxonomy" id="47763"/>
    <lineage>
        <taxon>Bacteria</taxon>
        <taxon>Bacillati</taxon>
        <taxon>Actinomycetota</taxon>
        <taxon>Actinomycetes</taxon>
        <taxon>Kitasatosporales</taxon>
        <taxon>Streptomycetaceae</taxon>
        <taxon>Streptomyces</taxon>
    </lineage>
</organism>
<dbReference type="PRINTS" id="PR00359">
    <property type="entry name" value="BP450"/>
</dbReference>
<accession>A0A1D7VGN4</accession>
<dbReference type="GO" id="GO:0016705">
    <property type="term" value="F:oxidoreductase activity, acting on paired donors, with incorporation or reduction of molecular oxygen"/>
    <property type="evidence" value="ECO:0007669"/>
    <property type="project" value="InterPro"/>
</dbReference>
<dbReference type="EMBL" id="CP017157">
    <property type="protein sequence ID" value="AOP45923.1"/>
    <property type="molecule type" value="Genomic_DNA"/>
</dbReference>
<dbReference type="Pfam" id="PF00067">
    <property type="entry name" value="p450"/>
    <property type="match status" value="2"/>
</dbReference>
<evidence type="ECO:0000313" key="9">
    <source>
        <dbReference type="Proteomes" id="UP000094094"/>
    </source>
</evidence>
<name>A0A1D7VGN4_9ACTN</name>
<dbReference type="CDD" id="cd11029">
    <property type="entry name" value="CYP107-like"/>
    <property type="match status" value="1"/>
</dbReference>
<keyword evidence="3 7" id="KW-0479">Metal-binding</keyword>
<gene>
    <name evidence="8" type="ORF">SL103_06415</name>
</gene>
<keyword evidence="4 7" id="KW-0560">Oxidoreductase</keyword>
<dbReference type="GO" id="GO:0005506">
    <property type="term" value="F:iron ion binding"/>
    <property type="evidence" value="ECO:0007669"/>
    <property type="project" value="InterPro"/>
</dbReference>
<dbReference type="GO" id="GO:0004497">
    <property type="term" value="F:monooxygenase activity"/>
    <property type="evidence" value="ECO:0007669"/>
    <property type="project" value="UniProtKB-KW"/>
</dbReference>
<dbReference type="OrthoDB" id="5500002at2"/>
<evidence type="ECO:0000256" key="4">
    <source>
        <dbReference type="ARBA" id="ARBA00023002"/>
    </source>
</evidence>
<dbReference type="Gene3D" id="1.10.630.10">
    <property type="entry name" value="Cytochrome P450"/>
    <property type="match status" value="1"/>
</dbReference>
<dbReference type="PROSITE" id="PS00086">
    <property type="entry name" value="CYTOCHROME_P450"/>
    <property type="match status" value="1"/>
</dbReference>
<dbReference type="PANTHER" id="PTHR46696">
    <property type="entry name" value="P450, PUTATIVE (EUROFUNG)-RELATED"/>
    <property type="match status" value="1"/>
</dbReference>
<dbReference type="AlphaFoldDB" id="A0A1D7VGN4"/>
<dbReference type="InterPro" id="IPR017972">
    <property type="entry name" value="Cyt_P450_CS"/>
</dbReference>
<dbReference type="InterPro" id="IPR002397">
    <property type="entry name" value="Cyt_P450_B"/>
</dbReference>
<sequence>MGQQLVALDPSGSDIYGEAERLRELGPATRVQIPEGPEAWSITSHALLKKLLTDPRVSKNPREHWPAWQRGEYHDSWLQTWVGVNNMFTAYGEDHRRLRKLIAPAFTARRTEAMQPSVERITAALLDDLAAVPAGEVTDLRATFAHPLPMQVICELFGIPGEDTRAELARLAESIMTSVDPEEAGMTFVATQELLSGLVAHKRRQPAEDLTSLLVSSRDDEGHKMSEQELIDTLLLVLVAGHETTVNLIGNAVHNLLTHPEQFKQVLSGQASWNDVIEETLRWSPSVANLPLRFAVEDIEIPGGPTIRKGDAILPSFVATGRDPGQHGPTADEFNVRRPGVEHLSFGHGVHHCLGAPLARMETRVALPALFDRFPDLQLGVPVEELEPSNGFITSGLRGLPIRLTPAG</sequence>
<evidence type="ECO:0000313" key="8">
    <source>
        <dbReference type="EMBL" id="AOP45923.1"/>
    </source>
</evidence>
<evidence type="ECO:0000256" key="1">
    <source>
        <dbReference type="ARBA" id="ARBA00010617"/>
    </source>
</evidence>
<comment type="similarity">
    <text evidence="1 7">Belongs to the cytochrome P450 family.</text>
</comment>
<dbReference type="InterPro" id="IPR036396">
    <property type="entry name" value="Cyt_P450_sf"/>
</dbReference>
<evidence type="ECO:0000256" key="3">
    <source>
        <dbReference type="ARBA" id="ARBA00022723"/>
    </source>
</evidence>
<keyword evidence="9" id="KW-1185">Reference proteome</keyword>
<dbReference type="RefSeq" id="WP_069567787.1">
    <property type="nucleotide sequence ID" value="NZ_CP017157.1"/>
</dbReference>
<dbReference type="SUPFAM" id="SSF48264">
    <property type="entry name" value="Cytochrome P450"/>
    <property type="match status" value="1"/>
</dbReference>
<dbReference type="Proteomes" id="UP000094094">
    <property type="component" value="Chromosome"/>
</dbReference>
<dbReference type="KEGG" id="slc:SL103_06415"/>
<reference evidence="8 9" key="1">
    <citation type="submission" date="2016-09" db="EMBL/GenBank/DDBJ databases">
        <title>Complete genome sequencing of Streptomyces lydicus 103 and metabolic pathways analysis of antibiotic biosynthesis.</title>
        <authorList>
            <person name="Jia N."/>
            <person name="Ding M.-Z."/>
            <person name="Gao F."/>
            <person name="Yuan Y.-J."/>
        </authorList>
    </citation>
    <scope>NUCLEOTIDE SEQUENCE [LARGE SCALE GENOMIC DNA]</scope>
    <source>
        <strain evidence="8 9">103</strain>
    </source>
</reference>
<evidence type="ECO:0000256" key="2">
    <source>
        <dbReference type="ARBA" id="ARBA00022617"/>
    </source>
</evidence>
<proteinExistence type="inferred from homology"/>
<keyword evidence="5 7" id="KW-0408">Iron</keyword>